<dbReference type="EMBL" id="CAXAMN010017002">
    <property type="protein sequence ID" value="CAK9049574.1"/>
    <property type="molecule type" value="Genomic_DNA"/>
</dbReference>
<name>A0ABP0MDL6_9DINO</name>
<dbReference type="Gene3D" id="3.80.10.10">
    <property type="entry name" value="Ribonuclease Inhibitor"/>
    <property type="match status" value="2"/>
</dbReference>
<dbReference type="PANTHER" id="PTHR24111:SF0">
    <property type="entry name" value="LEUCINE-RICH REPEAT-CONTAINING PROTEIN"/>
    <property type="match status" value="1"/>
</dbReference>
<dbReference type="InterPro" id="IPR052201">
    <property type="entry name" value="LRR-containing_regulator"/>
</dbReference>
<dbReference type="PANTHER" id="PTHR24111">
    <property type="entry name" value="LEUCINE-RICH REPEAT-CONTAINING PROTEIN 34"/>
    <property type="match status" value="1"/>
</dbReference>
<comment type="caution">
    <text evidence="3">The sequence shown here is derived from an EMBL/GenBank/DDBJ whole genome shotgun (WGS) entry which is preliminary data.</text>
</comment>
<organism evidence="3 4">
    <name type="scientific">Durusdinium trenchii</name>
    <dbReference type="NCBI Taxonomy" id="1381693"/>
    <lineage>
        <taxon>Eukaryota</taxon>
        <taxon>Sar</taxon>
        <taxon>Alveolata</taxon>
        <taxon>Dinophyceae</taxon>
        <taxon>Suessiales</taxon>
        <taxon>Symbiodiniaceae</taxon>
        <taxon>Durusdinium</taxon>
    </lineage>
</organism>
<protein>
    <recommendedName>
        <fullName evidence="5">Protein NLRC3</fullName>
    </recommendedName>
</protein>
<evidence type="ECO:0008006" key="5">
    <source>
        <dbReference type="Google" id="ProtNLM"/>
    </source>
</evidence>
<evidence type="ECO:0000313" key="4">
    <source>
        <dbReference type="Proteomes" id="UP001642484"/>
    </source>
</evidence>
<dbReference type="EMBL" id="CAXAMN010016891">
    <property type="protein sequence ID" value="CAK9049349.1"/>
    <property type="molecule type" value="Genomic_DNA"/>
</dbReference>
<reference evidence="3 4" key="1">
    <citation type="submission" date="2024-02" db="EMBL/GenBank/DDBJ databases">
        <authorList>
            <person name="Chen Y."/>
            <person name="Shah S."/>
            <person name="Dougan E. K."/>
            <person name="Thang M."/>
            <person name="Chan C."/>
        </authorList>
    </citation>
    <scope>NUCLEOTIDE SEQUENCE [LARGE SCALE GENOMIC DNA]</scope>
</reference>
<gene>
    <name evidence="2" type="ORF">CCMP2556_LOCUS25278</name>
    <name evidence="3" type="ORF">CCMP2556_LOCUS25357</name>
</gene>
<dbReference type="SUPFAM" id="SSF52047">
    <property type="entry name" value="RNI-like"/>
    <property type="match status" value="1"/>
</dbReference>
<keyword evidence="4" id="KW-1185">Reference proteome</keyword>
<accession>A0ABP0MDL6</accession>
<dbReference type="Pfam" id="PF13516">
    <property type="entry name" value="LRR_6"/>
    <property type="match status" value="1"/>
</dbReference>
<evidence type="ECO:0000313" key="3">
    <source>
        <dbReference type="EMBL" id="CAK9049574.1"/>
    </source>
</evidence>
<keyword evidence="1" id="KW-0677">Repeat</keyword>
<dbReference type="Proteomes" id="UP001642484">
    <property type="component" value="Unassembled WGS sequence"/>
</dbReference>
<evidence type="ECO:0000313" key="2">
    <source>
        <dbReference type="EMBL" id="CAK9049349.1"/>
    </source>
</evidence>
<dbReference type="InterPro" id="IPR032675">
    <property type="entry name" value="LRR_dom_sf"/>
</dbReference>
<dbReference type="InterPro" id="IPR001611">
    <property type="entry name" value="Leu-rich_rpt"/>
</dbReference>
<dbReference type="SMART" id="SM00368">
    <property type="entry name" value="LRR_RI"/>
    <property type="match status" value="3"/>
</dbReference>
<sequence>MVSLYQATYVSEIWLFYDYTSLYQFERTTDAQEQSFQRAMDNMHVMYSHDFSLTLRIEGLTPEPIWKAMLQDETQKIPVYHEASKSIQALPLKDLMENRTQYRGRGWCKAEVEWSSARGIHAQNQRIDGSDQAEGELAGRVPLTPEAFAEEMRRADFTHRNDEGAVILLQKKIFFEKVTRCPEVILQQLREAEVEQLVKSLQHYQELRSFQLNYFQGTPALAQRLVEELLKPDTKLEELRITYADGRYGGWKGSMPGTGNALAEALGAKLPVNSTLKKIELSYNDITTQGAEALLAGLRQNKHITEMDVDYGNDITEKVRKGIQKVLTANGAPGETTFTRFWNIFPKVGRVAAPRPDAKGPSAFPSPRIKVQHESQNYLTRNMSVTWLFLGFLHLGDAEAQALAAMLRENRSLTWMNLCNNRIGETGAQALLDSLRENRQIVYLNLDANRQISAEVLKEIQEIVASNKAVQEANTKQEASEPLLIERV</sequence>
<evidence type="ECO:0000256" key="1">
    <source>
        <dbReference type="ARBA" id="ARBA00022737"/>
    </source>
</evidence>
<proteinExistence type="predicted"/>